<proteinExistence type="inferred from homology"/>
<keyword evidence="3" id="KW-0378">Hydrolase</keyword>
<dbReference type="InterPro" id="IPR000064">
    <property type="entry name" value="NLP_P60_dom"/>
</dbReference>
<dbReference type="EMBL" id="JBHLWN010000109">
    <property type="protein sequence ID" value="MFC0216073.1"/>
    <property type="molecule type" value="Genomic_DNA"/>
</dbReference>
<gene>
    <name evidence="7" type="ORF">ACFFK0_27130</name>
</gene>
<sequence length="167" mass="18135">MMIRKTPLYKWSVALSVAVALLTGMSAGADSAAAASTYTQSARTGAQIVSTAKSYLGKVTYRYGVRNPGRLQFDCSAYTQYVFKRVGITIPWGSRAQAKAGVFVPKSRLQPGDLVFFSVGTPGRIDHVGIYVGGGQFISNSPSKGVSISKFTDSYWKTRYITARRVR</sequence>
<dbReference type="Pfam" id="PF00877">
    <property type="entry name" value="NLPC_P60"/>
    <property type="match status" value="1"/>
</dbReference>
<protein>
    <submittedName>
        <fullName evidence="7">C40 family peptidase</fullName>
    </submittedName>
</protein>
<name>A0ABV6DTT3_9BACL</name>
<dbReference type="PANTHER" id="PTHR47053">
    <property type="entry name" value="MUREIN DD-ENDOPEPTIDASE MEPH-RELATED"/>
    <property type="match status" value="1"/>
</dbReference>
<feature type="signal peptide" evidence="5">
    <location>
        <begin position="1"/>
        <end position="29"/>
    </location>
</feature>
<evidence type="ECO:0000256" key="2">
    <source>
        <dbReference type="ARBA" id="ARBA00022670"/>
    </source>
</evidence>
<dbReference type="Proteomes" id="UP001589776">
    <property type="component" value="Unassembled WGS sequence"/>
</dbReference>
<organism evidence="7 8">
    <name type="scientific">Paenibacillus chartarius</name>
    <dbReference type="NCBI Taxonomy" id="747481"/>
    <lineage>
        <taxon>Bacteria</taxon>
        <taxon>Bacillati</taxon>
        <taxon>Bacillota</taxon>
        <taxon>Bacilli</taxon>
        <taxon>Bacillales</taxon>
        <taxon>Paenibacillaceae</taxon>
        <taxon>Paenibacillus</taxon>
    </lineage>
</organism>
<keyword evidence="4" id="KW-0788">Thiol protease</keyword>
<dbReference type="PANTHER" id="PTHR47053:SF1">
    <property type="entry name" value="MUREIN DD-ENDOPEPTIDASE MEPH-RELATED"/>
    <property type="match status" value="1"/>
</dbReference>
<evidence type="ECO:0000256" key="5">
    <source>
        <dbReference type="SAM" id="SignalP"/>
    </source>
</evidence>
<comment type="caution">
    <text evidence="7">The sequence shown here is derived from an EMBL/GenBank/DDBJ whole genome shotgun (WGS) entry which is preliminary data.</text>
</comment>
<comment type="similarity">
    <text evidence="1">Belongs to the peptidase C40 family.</text>
</comment>
<feature type="chain" id="PRO_5047184260" evidence="5">
    <location>
        <begin position="30"/>
        <end position="167"/>
    </location>
</feature>
<keyword evidence="8" id="KW-1185">Reference proteome</keyword>
<evidence type="ECO:0000256" key="3">
    <source>
        <dbReference type="ARBA" id="ARBA00022801"/>
    </source>
</evidence>
<feature type="domain" description="NlpC/P60" evidence="6">
    <location>
        <begin position="42"/>
        <end position="167"/>
    </location>
</feature>
<keyword evidence="5" id="KW-0732">Signal</keyword>
<evidence type="ECO:0000256" key="1">
    <source>
        <dbReference type="ARBA" id="ARBA00007074"/>
    </source>
</evidence>
<keyword evidence="2" id="KW-0645">Protease</keyword>
<dbReference type="PROSITE" id="PS51935">
    <property type="entry name" value="NLPC_P60"/>
    <property type="match status" value="1"/>
</dbReference>
<dbReference type="RefSeq" id="WP_377473884.1">
    <property type="nucleotide sequence ID" value="NZ_JBHLWN010000109.1"/>
</dbReference>
<evidence type="ECO:0000259" key="6">
    <source>
        <dbReference type="PROSITE" id="PS51935"/>
    </source>
</evidence>
<accession>A0ABV6DTT3</accession>
<dbReference type="InterPro" id="IPR038765">
    <property type="entry name" value="Papain-like_cys_pep_sf"/>
</dbReference>
<dbReference type="SUPFAM" id="SSF54001">
    <property type="entry name" value="Cysteine proteinases"/>
    <property type="match status" value="1"/>
</dbReference>
<reference evidence="7 8" key="1">
    <citation type="submission" date="2024-09" db="EMBL/GenBank/DDBJ databases">
        <authorList>
            <person name="Sun Q."/>
            <person name="Mori K."/>
        </authorList>
    </citation>
    <scope>NUCLEOTIDE SEQUENCE [LARGE SCALE GENOMIC DNA]</scope>
    <source>
        <strain evidence="7 8">CCM 7759</strain>
    </source>
</reference>
<dbReference type="InterPro" id="IPR051202">
    <property type="entry name" value="Peptidase_C40"/>
</dbReference>
<evidence type="ECO:0000313" key="7">
    <source>
        <dbReference type="EMBL" id="MFC0216073.1"/>
    </source>
</evidence>
<evidence type="ECO:0000313" key="8">
    <source>
        <dbReference type="Proteomes" id="UP001589776"/>
    </source>
</evidence>
<dbReference type="Gene3D" id="3.90.1720.10">
    <property type="entry name" value="endopeptidase domain like (from Nostoc punctiforme)"/>
    <property type="match status" value="1"/>
</dbReference>
<evidence type="ECO:0000256" key="4">
    <source>
        <dbReference type="ARBA" id="ARBA00022807"/>
    </source>
</evidence>